<dbReference type="GeneID" id="108674274"/>
<dbReference type="Proteomes" id="UP000694843">
    <property type="component" value="Unplaced"/>
</dbReference>
<dbReference type="AlphaFoldDB" id="A0A8B7NVC4"/>
<dbReference type="KEGG" id="hazt:108674274"/>
<protein>
    <submittedName>
        <fullName evidence="3">Uncharacterized protein LOC108674274</fullName>
    </submittedName>
</protein>
<reference evidence="3" key="1">
    <citation type="submission" date="2025-08" db="UniProtKB">
        <authorList>
            <consortium name="RefSeq"/>
        </authorList>
    </citation>
    <scope>IDENTIFICATION</scope>
    <source>
        <tissue evidence="3">Whole organism</tissue>
    </source>
</reference>
<accession>A0A8B7NVC4</accession>
<name>A0A8B7NVC4_HYAAZ</name>
<feature type="signal peptide" evidence="1">
    <location>
        <begin position="1"/>
        <end position="24"/>
    </location>
</feature>
<organism evidence="2 3">
    <name type="scientific">Hyalella azteca</name>
    <name type="common">Amphipod</name>
    <dbReference type="NCBI Taxonomy" id="294128"/>
    <lineage>
        <taxon>Eukaryota</taxon>
        <taxon>Metazoa</taxon>
        <taxon>Ecdysozoa</taxon>
        <taxon>Arthropoda</taxon>
        <taxon>Crustacea</taxon>
        <taxon>Multicrustacea</taxon>
        <taxon>Malacostraca</taxon>
        <taxon>Eumalacostraca</taxon>
        <taxon>Peracarida</taxon>
        <taxon>Amphipoda</taxon>
        <taxon>Senticaudata</taxon>
        <taxon>Talitrida</taxon>
        <taxon>Talitroidea</taxon>
        <taxon>Hyalellidae</taxon>
        <taxon>Hyalella</taxon>
    </lineage>
</organism>
<evidence type="ECO:0000313" key="2">
    <source>
        <dbReference type="Proteomes" id="UP000694843"/>
    </source>
</evidence>
<proteinExistence type="predicted"/>
<feature type="chain" id="PRO_5033990393" evidence="1">
    <location>
        <begin position="25"/>
        <end position="279"/>
    </location>
</feature>
<dbReference type="RefSeq" id="XP_018017703.1">
    <property type="nucleotide sequence ID" value="XM_018162214.2"/>
</dbReference>
<keyword evidence="1" id="KW-0732">Signal</keyword>
<keyword evidence="2" id="KW-1185">Reference proteome</keyword>
<sequence length="279" mass="32002">MRTTAHLCLWLQCIMVLLARICSAAQCTAFMGVDLNQTGELTMMKLNFCQNCTTGTYDFESFYVNVHDAAELIKFQPAPQWANVSNATQIEMQASMLRDQLQTFVRNCGSDPAAQDGEDDNPLSRLRDEWSRFDLGTWFSTFAEEFGKQIIDAVYCDRNRKFPETFEEVLDLDIREITALACTMDLRERARMYMDSYVEAYKYLFSLDGAIEAARHYYDSLRVYAPPDLLLNILLVGWQNSFLVGLPMFIEAHNNNPGGDSRDFWTAFNMFFLGPAVFD</sequence>
<gene>
    <name evidence="3" type="primary">LOC108674274</name>
</gene>
<evidence type="ECO:0000256" key="1">
    <source>
        <dbReference type="SAM" id="SignalP"/>
    </source>
</evidence>
<evidence type="ECO:0000313" key="3">
    <source>
        <dbReference type="RefSeq" id="XP_018017703.1"/>
    </source>
</evidence>